<sequence>MVNTVFLTLVYRNLPNALEITVNLIE</sequence>
<accession>A0A0E9WDT9</accession>
<reference evidence="1" key="1">
    <citation type="submission" date="2014-11" db="EMBL/GenBank/DDBJ databases">
        <authorList>
            <person name="Amaro Gonzalez C."/>
        </authorList>
    </citation>
    <scope>NUCLEOTIDE SEQUENCE</scope>
</reference>
<dbReference type="AlphaFoldDB" id="A0A0E9WDT9"/>
<reference evidence="1" key="2">
    <citation type="journal article" date="2015" name="Fish Shellfish Immunol.">
        <title>Early steps in the European eel (Anguilla anguilla)-Vibrio vulnificus interaction in the gills: Role of the RtxA13 toxin.</title>
        <authorList>
            <person name="Callol A."/>
            <person name="Pajuelo D."/>
            <person name="Ebbesson L."/>
            <person name="Teles M."/>
            <person name="MacKenzie S."/>
            <person name="Amaro C."/>
        </authorList>
    </citation>
    <scope>NUCLEOTIDE SEQUENCE</scope>
</reference>
<dbReference type="EMBL" id="GBXM01020111">
    <property type="protein sequence ID" value="JAH88466.1"/>
    <property type="molecule type" value="Transcribed_RNA"/>
</dbReference>
<evidence type="ECO:0000313" key="1">
    <source>
        <dbReference type="EMBL" id="JAH88466.1"/>
    </source>
</evidence>
<protein>
    <submittedName>
        <fullName evidence="1">Uncharacterized protein</fullName>
    </submittedName>
</protein>
<name>A0A0E9WDT9_ANGAN</name>
<proteinExistence type="predicted"/>
<organism evidence="1">
    <name type="scientific">Anguilla anguilla</name>
    <name type="common">European freshwater eel</name>
    <name type="synonym">Muraena anguilla</name>
    <dbReference type="NCBI Taxonomy" id="7936"/>
    <lineage>
        <taxon>Eukaryota</taxon>
        <taxon>Metazoa</taxon>
        <taxon>Chordata</taxon>
        <taxon>Craniata</taxon>
        <taxon>Vertebrata</taxon>
        <taxon>Euteleostomi</taxon>
        <taxon>Actinopterygii</taxon>
        <taxon>Neopterygii</taxon>
        <taxon>Teleostei</taxon>
        <taxon>Anguilliformes</taxon>
        <taxon>Anguillidae</taxon>
        <taxon>Anguilla</taxon>
    </lineage>
</organism>